<dbReference type="AlphaFoldDB" id="A9DW13"/>
<keyword evidence="2" id="KW-1185">Reference proteome</keyword>
<evidence type="ECO:0000313" key="1">
    <source>
        <dbReference type="EMBL" id="EDP96495.1"/>
    </source>
</evidence>
<dbReference type="HOGENOM" id="CLU_2954526_0_0_10"/>
<gene>
    <name evidence="1" type="ORF">KAOT1_03762</name>
</gene>
<protein>
    <submittedName>
        <fullName evidence="1">Uncharacterized protein</fullName>
    </submittedName>
</protein>
<accession>A9DW13</accession>
<comment type="caution">
    <text evidence="1">The sequence shown here is derived from an EMBL/GenBank/DDBJ whole genome shotgun (WGS) entry which is preliminary data.</text>
</comment>
<name>A9DW13_9FLAO</name>
<reference evidence="1 2" key="1">
    <citation type="journal article" date="2011" name="J. Bacteriol.">
        <title>Genome sequence of the algicidal bacterium Kordia algicida OT-1.</title>
        <authorList>
            <person name="Lee H.S."/>
            <person name="Kang S.G."/>
            <person name="Kwon K.K."/>
            <person name="Lee J.H."/>
            <person name="Kim S.J."/>
        </authorList>
    </citation>
    <scope>NUCLEOTIDE SEQUENCE [LARGE SCALE GENOMIC DNA]</scope>
    <source>
        <strain evidence="1 2">OT-1</strain>
    </source>
</reference>
<organism evidence="1 2">
    <name type="scientific">Kordia algicida OT-1</name>
    <dbReference type="NCBI Taxonomy" id="391587"/>
    <lineage>
        <taxon>Bacteria</taxon>
        <taxon>Pseudomonadati</taxon>
        <taxon>Bacteroidota</taxon>
        <taxon>Flavobacteriia</taxon>
        <taxon>Flavobacteriales</taxon>
        <taxon>Flavobacteriaceae</taxon>
        <taxon>Kordia</taxon>
    </lineage>
</organism>
<sequence length="59" mass="7179">MKRSIVQKDMEFLKTHIASIKYEVEMLKKHAIPNLRRRQEKLMCRNCSKDEHHSFFNGF</sequence>
<proteinExistence type="predicted"/>
<dbReference type="EMBL" id="ABIB01000004">
    <property type="protein sequence ID" value="EDP96495.1"/>
    <property type="molecule type" value="Genomic_DNA"/>
</dbReference>
<dbReference type="STRING" id="391587.KAOT1_03762"/>
<evidence type="ECO:0000313" key="2">
    <source>
        <dbReference type="Proteomes" id="UP000002945"/>
    </source>
</evidence>
<dbReference type="Proteomes" id="UP000002945">
    <property type="component" value="Unassembled WGS sequence"/>
</dbReference>